<evidence type="ECO:0000313" key="1">
    <source>
        <dbReference type="EMBL" id="MDR6238485.1"/>
    </source>
</evidence>
<accession>A0AAE3XM64</accession>
<protein>
    <submittedName>
        <fullName evidence="1">Uncharacterized protein</fullName>
    </submittedName>
</protein>
<proteinExistence type="predicted"/>
<dbReference type="Proteomes" id="UP001185092">
    <property type="component" value="Unassembled WGS sequence"/>
</dbReference>
<sequence length="202" mass="23048">MSESFKCLGQATSSDETIYWIDTVNGQNFLKIFSTADHDLKNLVAEYGNSKVEHVFNLDSKGFELINIPFHNQIEWITDDSFALVENCGVNCIYALIFNTHKEKPILTSLLYYPRLKHANFITDNNNYYATFNLSTSKPSFIIVDTDSQKKDTINIPETWIRSIGSIPSIIDSVKIKNNRIEIVQIIDSITTRTSSKIIKLK</sequence>
<dbReference type="EMBL" id="JAVDQD010000002">
    <property type="protein sequence ID" value="MDR6238485.1"/>
    <property type="molecule type" value="Genomic_DNA"/>
</dbReference>
<organism evidence="1 2">
    <name type="scientific">Aureibacter tunicatorum</name>
    <dbReference type="NCBI Taxonomy" id="866807"/>
    <lineage>
        <taxon>Bacteria</taxon>
        <taxon>Pseudomonadati</taxon>
        <taxon>Bacteroidota</taxon>
        <taxon>Cytophagia</taxon>
        <taxon>Cytophagales</taxon>
        <taxon>Persicobacteraceae</taxon>
        <taxon>Aureibacter</taxon>
    </lineage>
</organism>
<evidence type="ECO:0000313" key="2">
    <source>
        <dbReference type="Proteomes" id="UP001185092"/>
    </source>
</evidence>
<keyword evidence="2" id="KW-1185">Reference proteome</keyword>
<name>A0AAE3XM64_9BACT</name>
<reference evidence="1" key="1">
    <citation type="submission" date="2023-07" db="EMBL/GenBank/DDBJ databases">
        <title>Genomic Encyclopedia of Type Strains, Phase IV (KMG-IV): sequencing the most valuable type-strain genomes for metagenomic binning, comparative biology and taxonomic classification.</title>
        <authorList>
            <person name="Goeker M."/>
        </authorList>
    </citation>
    <scope>NUCLEOTIDE SEQUENCE</scope>
    <source>
        <strain evidence="1">DSM 26174</strain>
    </source>
</reference>
<dbReference type="RefSeq" id="WP_309937996.1">
    <property type="nucleotide sequence ID" value="NZ_AP025305.1"/>
</dbReference>
<comment type="caution">
    <text evidence="1">The sequence shown here is derived from an EMBL/GenBank/DDBJ whole genome shotgun (WGS) entry which is preliminary data.</text>
</comment>
<dbReference type="AlphaFoldDB" id="A0AAE3XM64"/>
<gene>
    <name evidence="1" type="ORF">HNQ88_001522</name>
</gene>